<dbReference type="InterPro" id="IPR020945">
    <property type="entry name" value="DMSO/NO3_reduct_chaperone"/>
</dbReference>
<sequence>MDASSRNLPGRSIDEVDRARAREYALLATLLSHSPDAQLLSGLAGLHIDNSPIGLAHAALAEAARQATEESVAHEYVALFGGLEGCALLPYASHYLADTLYGRPLARIREMLQPLGVEKAPERIEPEDHASFLCEVMAGLVGGDIFAPDGADRIFFEEHLASWIRRFFVDLEGTKSASFYRSVGILGRTFIDVETHAFTLSG</sequence>
<dbReference type="PANTHER" id="PTHR34227">
    <property type="entry name" value="CHAPERONE PROTEIN YCDY"/>
    <property type="match status" value="1"/>
</dbReference>
<protein>
    <submittedName>
        <fullName evidence="2">Chaperone TorD involved in molybdoenzyme TorA maturation</fullName>
    </submittedName>
</protein>
<proteinExistence type="predicted"/>
<dbReference type="EMBL" id="LT670849">
    <property type="protein sequence ID" value="SHN78370.1"/>
    <property type="molecule type" value="Genomic_DNA"/>
</dbReference>
<keyword evidence="3" id="KW-1185">Reference proteome</keyword>
<accession>A0A1M7U674</accession>
<dbReference type="InterPro" id="IPR050289">
    <property type="entry name" value="TorD/DmsD_chaperones"/>
</dbReference>
<gene>
    <name evidence="2" type="ORF">SAMN05444170_3658</name>
</gene>
<organism evidence="2 3">
    <name type="scientific">Bradyrhizobium erythrophlei</name>
    <dbReference type="NCBI Taxonomy" id="1437360"/>
    <lineage>
        <taxon>Bacteria</taxon>
        <taxon>Pseudomonadati</taxon>
        <taxon>Pseudomonadota</taxon>
        <taxon>Alphaproteobacteria</taxon>
        <taxon>Hyphomicrobiales</taxon>
        <taxon>Nitrobacteraceae</taxon>
        <taxon>Bradyrhizobium</taxon>
    </lineage>
</organism>
<reference evidence="2" key="1">
    <citation type="submission" date="2016-11" db="EMBL/GenBank/DDBJ databases">
        <authorList>
            <person name="Jaros S."/>
            <person name="Januszkiewicz K."/>
            <person name="Wedrychowicz H."/>
        </authorList>
    </citation>
    <scope>NUCLEOTIDE SEQUENCE [LARGE SCALE GENOMIC DNA]</scope>
    <source>
        <strain evidence="2">GAS401</strain>
    </source>
</reference>
<dbReference type="Pfam" id="PF02613">
    <property type="entry name" value="Nitrate_red_del"/>
    <property type="match status" value="1"/>
</dbReference>
<dbReference type="OrthoDB" id="8526323at2"/>
<dbReference type="SUPFAM" id="SSF89155">
    <property type="entry name" value="TorD-like"/>
    <property type="match status" value="1"/>
</dbReference>
<dbReference type="Proteomes" id="UP000184096">
    <property type="component" value="Chromosome I"/>
</dbReference>
<dbReference type="AlphaFoldDB" id="A0A1M7U674"/>
<evidence type="ECO:0000313" key="2">
    <source>
        <dbReference type="EMBL" id="SHN78370.1"/>
    </source>
</evidence>
<dbReference type="Gene3D" id="1.10.3480.10">
    <property type="entry name" value="TorD-like"/>
    <property type="match status" value="1"/>
</dbReference>
<dbReference type="InterPro" id="IPR036411">
    <property type="entry name" value="TorD-like_sf"/>
</dbReference>
<evidence type="ECO:0000313" key="3">
    <source>
        <dbReference type="Proteomes" id="UP000184096"/>
    </source>
</evidence>
<dbReference type="PANTHER" id="PTHR34227:SF1">
    <property type="entry name" value="DIMETHYL SULFOXIDE REDUCTASE CHAPERONE-RELATED"/>
    <property type="match status" value="1"/>
</dbReference>
<keyword evidence="1" id="KW-0143">Chaperone</keyword>
<name>A0A1M7U674_9BRAD</name>
<evidence type="ECO:0000256" key="1">
    <source>
        <dbReference type="ARBA" id="ARBA00023186"/>
    </source>
</evidence>